<gene>
    <name evidence="1" type="ORF">SB444474_2792</name>
</gene>
<accession>I6DXV7</accession>
<dbReference type="Proteomes" id="UP000004199">
    <property type="component" value="Unassembled WGS sequence"/>
</dbReference>
<protein>
    <submittedName>
        <fullName evidence="1">Uncharacterized protein</fullName>
    </submittedName>
</protein>
<comment type="caution">
    <text evidence="1">The sequence shown here is derived from an EMBL/GenBank/DDBJ whole genome shotgun (WGS) entry which is preliminary data.</text>
</comment>
<evidence type="ECO:0000313" key="2">
    <source>
        <dbReference type="Proteomes" id="UP000004199"/>
    </source>
</evidence>
<organism evidence="1 2">
    <name type="scientific">Shigella boydii 4444-74</name>
    <dbReference type="NCBI Taxonomy" id="766140"/>
    <lineage>
        <taxon>Bacteria</taxon>
        <taxon>Pseudomonadati</taxon>
        <taxon>Pseudomonadota</taxon>
        <taxon>Gammaproteobacteria</taxon>
        <taxon>Enterobacterales</taxon>
        <taxon>Enterobacteriaceae</taxon>
        <taxon>Shigella</taxon>
    </lineage>
</organism>
<sequence length="108" mass="12313">MIFSALKEIYDGAPSFIFDKISHKLRHTVTEFDESGKSEPTDLFTWYGKDKKGDSLAIVIKNKNGNDYLSLGYYDQDDYHIQRGIRINGDSLTQYCSENARSASAWFG</sequence>
<dbReference type="AlphaFoldDB" id="I6DXV7"/>
<name>I6DXV7_SHIBO</name>
<reference evidence="1 2" key="1">
    <citation type="submission" date="2012-03" db="EMBL/GenBank/DDBJ databases">
        <authorList>
            <person name="Rasko D."/>
            <person name="Redman J."/>
            <person name="Daugherty S.C."/>
            <person name="Tallon L."/>
            <person name="Sadzewicz L."/>
            <person name="Jones K."/>
            <person name="Santana-Cruz I."/>
            <person name="Liu X."/>
        </authorList>
    </citation>
    <scope>NUCLEOTIDE SEQUENCE [LARGE SCALE GENOMIC DNA]</scope>
    <source>
        <strain evidence="1 2">4444-74</strain>
    </source>
</reference>
<evidence type="ECO:0000313" key="1">
    <source>
        <dbReference type="EMBL" id="EIQ36599.1"/>
    </source>
</evidence>
<proteinExistence type="predicted"/>
<dbReference type="EMBL" id="AKNB01000249">
    <property type="protein sequence ID" value="EIQ36599.1"/>
    <property type="molecule type" value="Genomic_DNA"/>
</dbReference>